<evidence type="ECO:0000256" key="1">
    <source>
        <dbReference type="ARBA" id="ARBA00006247"/>
    </source>
</evidence>
<dbReference type="PANTHER" id="PTHR43270:SF8">
    <property type="entry name" value="DI- AND TRIPEPTIDASE DUG2-RELATED"/>
    <property type="match status" value="1"/>
</dbReference>
<evidence type="ECO:0000256" key="3">
    <source>
        <dbReference type="ARBA" id="ARBA00022723"/>
    </source>
</evidence>
<keyword evidence="4" id="KW-0378">Hydrolase</keyword>
<keyword evidence="2" id="KW-0645">Protease</keyword>
<dbReference type="SUPFAM" id="SSF53187">
    <property type="entry name" value="Zn-dependent exopeptidases"/>
    <property type="match status" value="1"/>
</dbReference>
<dbReference type="RefSeq" id="XP_003687058.1">
    <property type="nucleotide sequence ID" value="XM_003687010.1"/>
</dbReference>
<accession>G8BXJ6</accession>
<comment type="similarity">
    <text evidence="1">Belongs to the peptidase M20A family.</text>
</comment>
<dbReference type="InterPro" id="IPR002933">
    <property type="entry name" value="Peptidase_M20"/>
</dbReference>
<dbReference type="InterPro" id="IPR017149">
    <property type="entry name" value="GSH_degradosome_Dug2"/>
</dbReference>
<dbReference type="eggNOG" id="KOG2276">
    <property type="taxonomic scope" value="Eukaryota"/>
</dbReference>
<reference evidence="7 8" key="1">
    <citation type="journal article" date="2011" name="Proc. Natl. Acad. Sci. U.S.A.">
        <title>Evolutionary erosion of yeast sex chromosomes by mating-type switching accidents.</title>
        <authorList>
            <person name="Gordon J.L."/>
            <person name="Armisen D."/>
            <person name="Proux-Wera E."/>
            <person name="Oheigeartaigh S.S."/>
            <person name="Byrne K.P."/>
            <person name="Wolfe K.H."/>
        </authorList>
    </citation>
    <scope>NUCLEOTIDE SEQUENCE [LARGE SCALE GENOMIC DNA]</scope>
    <source>
        <strain evidence="8">ATCC 24235 / CBS 4417 / NBRC 1672 / NRRL Y-8282 / UCD 70-5</strain>
    </source>
</reference>
<protein>
    <recommendedName>
        <fullName evidence="6">Peptidase M20 dimerisation domain-containing protein</fullName>
    </recommendedName>
</protein>
<dbReference type="Gene3D" id="2.130.10.10">
    <property type="entry name" value="YVTN repeat-like/Quinoprotein amine dehydrogenase"/>
    <property type="match status" value="2"/>
</dbReference>
<dbReference type="KEGG" id="tpf:TPHA_0I01180"/>
<dbReference type="Pfam" id="PF07687">
    <property type="entry name" value="M20_dimer"/>
    <property type="match status" value="1"/>
</dbReference>
<evidence type="ECO:0000313" key="7">
    <source>
        <dbReference type="EMBL" id="CCE64624.1"/>
    </source>
</evidence>
<dbReference type="GO" id="GO:0036374">
    <property type="term" value="F:glutathione hydrolase activity"/>
    <property type="evidence" value="ECO:0007669"/>
    <property type="project" value="EnsemblFungi"/>
</dbReference>
<keyword evidence="3" id="KW-0479">Metal-binding</keyword>
<dbReference type="GO" id="GO:0042802">
    <property type="term" value="F:identical protein binding"/>
    <property type="evidence" value="ECO:0007669"/>
    <property type="project" value="EnsemblFungi"/>
</dbReference>
<dbReference type="GO" id="GO:0034399">
    <property type="term" value="C:nuclear periphery"/>
    <property type="evidence" value="ECO:0007669"/>
    <property type="project" value="EnsemblFungi"/>
</dbReference>
<dbReference type="OrthoDB" id="7832001at2759"/>
<dbReference type="Gene3D" id="3.30.70.360">
    <property type="match status" value="1"/>
</dbReference>
<gene>
    <name evidence="7" type="primary">TPHA0I01180</name>
    <name evidence="7" type="ordered locus">TPHA_0I01180</name>
</gene>
<dbReference type="InterPro" id="IPR001680">
    <property type="entry name" value="WD40_rpt"/>
</dbReference>
<feature type="domain" description="Peptidase M20 dimerisation" evidence="6">
    <location>
        <begin position="639"/>
        <end position="786"/>
    </location>
</feature>
<dbReference type="Proteomes" id="UP000005666">
    <property type="component" value="Chromosome 9"/>
</dbReference>
<dbReference type="Gene3D" id="3.40.630.10">
    <property type="entry name" value="Zn peptidases"/>
    <property type="match status" value="1"/>
</dbReference>
<dbReference type="PROSITE" id="PS50082">
    <property type="entry name" value="WD_REPEATS_2"/>
    <property type="match status" value="1"/>
</dbReference>
<keyword evidence="5" id="KW-0853">WD repeat</keyword>
<dbReference type="STRING" id="1071381.G8BXJ6"/>
<dbReference type="PANTHER" id="PTHR43270">
    <property type="entry name" value="BETA-ALA-HIS DIPEPTIDASE"/>
    <property type="match status" value="1"/>
</dbReference>
<evidence type="ECO:0000256" key="5">
    <source>
        <dbReference type="PROSITE-ProRule" id="PRU00221"/>
    </source>
</evidence>
<dbReference type="OMA" id="HATVCVD"/>
<dbReference type="PIRSF" id="PIRSF037237">
    <property type="entry name" value="Peptidase_WD_repeats_DUG2"/>
    <property type="match status" value="1"/>
</dbReference>
<evidence type="ECO:0000259" key="6">
    <source>
        <dbReference type="Pfam" id="PF07687"/>
    </source>
</evidence>
<feature type="repeat" description="WD" evidence="5">
    <location>
        <begin position="75"/>
        <end position="116"/>
    </location>
</feature>
<evidence type="ECO:0000256" key="4">
    <source>
        <dbReference type="ARBA" id="ARBA00022801"/>
    </source>
</evidence>
<dbReference type="GO" id="GO:0061672">
    <property type="term" value="C:glutathione hydrolase complex"/>
    <property type="evidence" value="ECO:0007669"/>
    <property type="project" value="EnsemblFungi"/>
</dbReference>
<evidence type="ECO:0000313" key="8">
    <source>
        <dbReference type="Proteomes" id="UP000005666"/>
    </source>
</evidence>
<dbReference type="GeneID" id="11534359"/>
<dbReference type="InterPro" id="IPR051458">
    <property type="entry name" value="Cyt/Met_Dipeptidase"/>
</dbReference>
<dbReference type="InterPro" id="IPR015943">
    <property type="entry name" value="WD40/YVTN_repeat-like_dom_sf"/>
</dbReference>
<dbReference type="InterPro" id="IPR011650">
    <property type="entry name" value="Peptidase_M20_dimer"/>
</dbReference>
<dbReference type="GO" id="GO:0046872">
    <property type="term" value="F:metal ion binding"/>
    <property type="evidence" value="ECO:0007669"/>
    <property type="project" value="UniProtKB-KW"/>
</dbReference>
<dbReference type="GO" id="GO:0005737">
    <property type="term" value="C:cytoplasm"/>
    <property type="evidence" value="ECO:0007669"/>
    <property type="project" value="EnsemblFungi"/>
</dbReference>
<keyword evidence="8" id="KW-1185">Reference proteome</keyword>
<name>G8BXJ6_TETPH</name>
<dbReference type="GO" id="GO:0006751">
    <property type="term" value="P:glutathione catabolic process"/>
    <property type="evidence" value="ECO:0007669"/>
    <property type="project" value="EnsemblFungi"/>
</dbReference>
<dbReference type="SMART" id="SM00320">
    <property type="entry name" value="WD40"/>
    <property type="match status" value="3"/>
</dbReference>
<sequence length="889" mass="99396">MINQKRTHEMSSRDSLLPEPIHRWNHFYSILSIVSFPKKNLLVAGTQDSKILVFDLTTYNLMTTKSLGIYNNLNETNTRSSVLCMTKARDENYLFTAGSDSLVRIWSIGEAKDDQSPTINEEATVYSVSDIGDVFSIRYFDDLDTVLIGCQNASLLYLDDLLVRIKDSSSMAAKNFERLPHRRFDKFFDSVGPTGKSFVSPGHPSITHDQHTFDRTVSPIDSTGCILEIPSSHIISYAHNGFIYSIEELDLPHMANKVHGEYTYTAHMVTGGGDCLSKVWSMSKTANGVIVTLTSETMDNEESVISQAFEYPFLYCGLSDGLIKIWDISTKQLVSTLKAEGDTDIISIAVYNDHIYAFNESGISHFHENKRQTWSSNQGKVLCSEIFQRVNFPPNNFVSLLTGGNDGSLVLSNLCNDIDNKSKLVKQINIGQGRARKDSFAFYKPAVLSNELMLDTLRELISFNTVSENADTSQQLSSRRCATFIKQLLADFGAINSQLLPIKNGSNPVVFAEFEGNAPRKDRKKILWYGHYDVVPAGDTSLWNTDPFVLTCENGYMKGRGVTDNKGPLIAAIYSTASLFQEQKLQNDVVFLIEGNEEIGSPGLKDACIEHLKLIGPKIDWIFLSNSSWVDETHPCLNYGLRGVINAEITLWHDGPNKHSGVDGGVFSEPTTELIRMLSKLQNNDGFINIPGFYDNISELSEEERERFEKVLMVSNLHKNLNLDELVANWTKPSLSITSIDISGSGNITVISKSVSVGLSIRLVPGQDVEQVKANLIHFLQNLYKESNSKNHINIKIVNVADVWLGDPKNHAYQILKHEVTKAWNIEPLFVREGGSIPCIRFLEQIFEAPAVQIPCGQSTDNAHLDNESLRIINWSKMSKILTNVLNKL</sequence>
<dbReference type="HOGENOM" id="CLU_008535_0_0_1"/>
<dbReference type="Pfam" id="PF00400">
    <property type="entry name" value="WD40"/>
    <property type="match status" value="1"/>
</dbReference>
<proteinExistence type="inferred from homology"/>
<dbReference type="InterPro" id="IPR036322">
    <property type="entry name" value="WD40_repeat_dom_sf"/>
</dbReference>
<evidence type="ECO:0000256" key="2">
    <source>
        <dbReference type="ARBA" id="ARBA00022670"/>
    </source>
</evidence>
<dbReference type="Pfam" id="PF01546">
    <property type="entry name" value="Peptidase_M20"/>
    <property type="match status" value="1"/>
</dbReference>
<dbReference type="SUPFAM" id="SSF50978">
    <property type="entry name" value="WD40 repeat-like"/>
    <property type="match status" value="1"/>
</dbReference>
<organism evidence="7 8">
    <name type="scientific">Tetrapisispora phaffii (strain ATCC 24235 / CBS 4417 / NBRC 1672 / NRRL Y-8282 / UCD 70-5)</name>
    <name type="common">Yeast</name>
    <name type="synonym">Fabospora phaffii</name>
    <dbReference type="NCBI Taxonomy" id="1071381"/>
    <lineage>
        <taxon>Eukaryota</taxon>
        <taxon>Fungi</taxon>
        <taxon>Dikarya</taxon>
        <taxon>Ascomycota</taxon>
        <taxon>Saccharomycotina</taxon>
        <taxon>Saccharomycetes</taxon>
        <taxon>Saccharomycetales</taxon>
        <taxon>Saccharomycetaceae</taxon>
        <taxon>Tetrapisispora</taxon>
    </lineage>
</organism>
<dbReference type="AlphaFoldDB" id="G8BXJ6"/>
<dbReference type="EMBL" id="HE612864">
    <property type="protein sequence ID" value="CCE64624.1"/>
    <property type="molecule type" value="Genomic_DNA"/>
</dbReference>
<dbReference type="GO" id="GO:0006508">
    <property type="term" value="P:proteolysis"/>
    <property type="evidence" value="ECO:0007669"/>
    <property type="project" value="UniProtKB-KW"/>
</dbReference>